<protein>
    <submittedName>
        <fullName evidence="1">Uncharacterized protein</fullName>
    </submittedName>
</protein>
<gene>
    <name evidence="1" type="ORF">F444_20007</name>
</gene>
<name>A0A080Z602_PHYNI</name>
<dbReference type="AlphaFoldDB" id="A0A080Z602"/>
<dbReference type="Proteomes" id="UP000028582">
    <property type="component" value="Unassembled WGS sequence"/>
</dbReference>
<organism evidence="1 2">
    <name type="scientific">Phytophthora nicotianae P1976</name>
    <dbReference type="NCBI Taxonomy" id="1317066"/>
    <lineage>
        <taxon>Eukaryota</taxon>
        <taxon>Sar</taxon>
        <taxon>Stramenopiles</taxon>
        <taxon>Oomycota</taxon>
        <taxon>Peronosporomycetes</taxon>
        <taxon>Peronosporales</taxon>
        <taxon>Peronosporaceae</taxon>
        <taxon>Phytophthora</taxon>
    </lineage>
</organism>
<reference evidence="1 2" key="1">
    <citation type="submission" date="2013-11" db="EMBL/GenBank/DDBJ databases">
        <title>The Genome Sequence of Phytophthora parasitica P1976.</title>
        <authorList>
            <consortium name="The Broad Institute Genomics Platform"/>
            <person name="Russ C."/>
            <person name="Tyler B."/>
            <person name="Panabieres F."/>
            <person name="Shan W."/>
            <person name="Tripathy S."/>
            <person name="Grunwald N."/>
            <person name="Machado M."/>
            <person name="Johnson C.S."/>
            <person name="Walker B."/>
            <person name="Young S."/>
            <person name="Zeng Q."/>
            <person name="Gargeya S."/>
            <person name="Fitzgerald M."/>
            <person name="Haas B."/>
            <person name="Abouelleil A."/>
            <person name="Allen A.W."/>
            <person name="Alvarado L."/>
            <person name="Arachchi H.M."/>
            <person name="Berlin A.M."/>
            <person name="Chapman S.B."/>
            <person name="Gainer-Dewar J."/>
            <person name="Goldberg J."/>
            <person name="Griggs A."/>
            <person name="Gujja S."/>
            <person name="Hansen M."/>
            <person name="Howarth C."/>
            <person name="Imamovic A."/>
            <person name="Ireland A."/>
            <person name="Larimer J."/>
            <person name="McCowan C."/>
            <person name="Murphy C."/>
            <person name="Pearson M."/>
            <person name="Poon T.W."/>
            <person name="Priest M."/>
            <person name="Roberts A."/>
            <person name="Saif S."/>
            <person name="Shea T."/>
            <person name="Sisk P."/>
            <person name="Sykes S."/>
            <person name="Wortman J."/>
            <person name="Nusbaum C."/>
            <person name="Birren B."/>
        </authorList>
    </citation>
    <scope>NUCLEOTIDE SEQUENCE [LARGE SCALE GENOMIC DNA]</scope>
    <source>
        <strain evidence="1 2">P1976</strain>
    </source>
</reference>
<comment type="caution">
    <text evidence="1">The sequence shown here is derived from an EMBL/GenBank/DDBJ whole genome shotgun (WGS) entry which is preliminary data.</text>
</comment>
<sequence length="41" mass="4510">MEQLHIPVVGFLNRVAAVAPRRHCSALVEPQILSLDDTLSL</sequence>
<proteinExistence type="predicted"/>
<accession>A0A080Z602</accession>
<dbReference type="EMBL" id="ANJA01003673">
    <property type="protein sequence ID" value="ETO62063.1"/>
    <property type="molecule type" value="Genomic_DNA"/>
</dbReference>
<evidence type="ECO:0000313" key="1">
    <source>
        <dbReference type="EMBL" id="ETO62063.1"/>
    </source>
</evidence>
<evidence type="ECO:0000313" key="2">
    <source>
        <dbReference type="Proteomes" id="UP000028582"/>
    </source>
</evidence>